<proteinExistence type="predicted"/>
<evidence type="ECO:0000313" key="2">
    <source>
        <dbReference type="EMBL" id="SHI62944.1"/>
    </source>
</evidence>
<keyword evidence="3" id="KW-1185">Reference proteome</keyword>
<feature type="transmembrane region" description="Helical" evidence="1">
    <location>
        <begin position="126"/>
        <end position="146"/>
    </location>
</feature>
<feature type="transmembrane region" description="Helical" evidence="1">
    <location>
        <begin position="78"/>
        <end position="99"/>
    </location>
</feature>
<protein>
    <submittedName>
        <fullName evidence="2">M penetrans paralogue family 26</fullName>
    </submittedName>
</protein>
<reference evidence="3" key="1">
    <citation type="submission" date="2016-11" db="EMBL/GenBank/DDBJ databases">
        <authorList>
            <person name="Varghese N."/>
            <person name="Submissions S."/>
        </authorList>
    </citation>
    <scope>NUCLEOTIDE SEQUENCE [LARGE SCALE GENOMIC DNA]</scope>
    <source>
        <strain evidence="3">DSM 22623</strain>
    </source>
</reference>
<keyword evidence="1" id="KW-0472">Membrane</keyword>
<name>A0A1M6CQ76_9FLAO</name>
<dbReference type="STRING" id="570521.SAMN04488508_102218"/>
<keyword evidence="1" id="KW-1133">Transmembrane helix</keyword>
<dbReference type="AlphaFoldDB" id="A0A1M6CQ76"/>
<evidence type="ECO:0000256" key="1">
    <source>
        <dbReference type="SAM" id="Phobius"/>
    </source>
</evidence>
<feature type="transmembrane region" description="Helical" evidence="1">
    <location>
        <begin position="37"/>
        <end position="58"/>
    </location>
</feature>
<dbReference type="EMBL" id="FQYP01000002">
    <property type="protein sequence ID" value="SHI62944.1"/>
    <property type="molecule type" value="Genomic_DNA"/>
</dbReference>
<sequence>MDELELLKKDWKKQDTAMPRLSYNEIYKMILKKSSSMVKWIFIISLLEFSLWVLLDIFLRVNGYTEQEQVDELLSGGFIVGLSLVYYAVIVFFVVRFYLNYKKIQTTDSAKVLMENIFRTRKTVKYYVWFNIGFFALTFMSFTIYLAAFTDHYQKQADLGQASTTIIIVSSIILGLIFIGFIALFYRVIYGIITRRLKRNYNELEKLEV</sequence>
<dbReference type="Proteomes" id="UP000184432">
    <property type="component" value="Unassembled WGS sequence"/>
</dbReference>
<dbReference type="RefSeq" id="WP_073314850.1">
    <property type="nucleotide sequence ID" value="NZ_FQYP01000002.1"/>
</dbReference>
<keyword evidence="1" id="KW-0812">Transmembrane</keyword>
<evidence type="ECO:0000313" key="3">
    <source>
        <dbReference type="Proteomes" id="UP000184432"/>
    </source>
</evidence>
<accession>A0A1M6CQ76</accession>
<feature type="transmembrane region" description="Helical" evidence="1">
    <location>
        <begin position="166"/>
        <end position="189"/>
    </location>
</feature>
<dbReference type="OrthoDB" id="709028at2"/>
<gene>
    <name evidence="2" type="ORF">SAMN04488508_102218</name>
</gene>
<organism evidence="2 3">
    <name type="scientific">Aquimarina spongiae</name>
    <dbReference type="NCBI Taxonomy" id="570521"/>
    <lineage>
        <taxon>Bacteria</taxon>
        <taxon>Pseudomonadati</taxon>
        <taxon>Bacteroidota</taxon>
        <taxon>Flavobacteriia</taxon>
        <taxon>Flavobacteriales</taxon>
        <taxon>Flavobacteriaceae</taxon>
        <taxon>Aquimarina</taxon>
    </lineage>
</organism>